<feature type="compositionally biased region" description="Basic and acidic residues" evidence="1">
    <location>
        <begin position="346"/>
        <end position="366"/>
    </location>
</feature>
<evidence type="ECO:0000313" key="3">
    <source>
        <dbReference type="EMBL" id="KLO16360.1"/>
    </source>
</evidence>
<dbReference type="STRING" id="27342.A0A0H2RWD2"/>
<feature type="compositionally biased region" description="Basic residues" evidence="1">
    <location>
        <begin position="591"/>
        <end position="600"/>
    </location>
</feature>
<accession>A0A0H2RWD2</accession>
<feature type="compositionally biased region" description="Polar residues" evidence="1">
    <location>
        <begin position="758"/>
        <end position="767"/>
    </location>
</feature>
<dbReference type="OrthoDB" id="3361281at2759"/>
<feature type="compositionally biased region" description="Basic and acidic residues" evidence="1">
    <location>
        <begin position="407"/>
        <end position="426"/>
    </location>
</feature>
<feature type="compositionally biased region" description="Basic and acidic residues" evidence="1">
    <location>
        <begin position="478"/>
        <end position="496"/>
    </location>
</feature>
<reference evidence="3 4" key="1">
    <citation type="submission" date="2015-04" db="EMBL/GenBank/DDBJ databases">
        <title>Complete genome sequence of Schizopora paradoxa KUC8140, a cosmopolitan wood degrader in East Asia.</title>
        <authorList>
            <consortium name="DOE Joint Genome Institute"/>
            <person name="Min B."/>
            <person name="Park H."/>
            <person name="Jang Y."/>
            <person name="Kim J.-J."/>
            <person name="Kim K.H."/>
            <person name="Pangilinan J."/>
            <person name="Lipzen A."/>
            <person name="Riley R."/>
            <person name="Grigoriev I.V."/>
            <person name="Spatafora J.W."/>
            <person name="Choi I.-G."/>
        </authorList>
    </citation>
    <scope>NUCLEOTIDE SEQUENCE [LARGE SCALE GENOMIC DNA]</scope>
    <source>
        <strain evidence="3 4">KUC8140</strain>
    </source>
</reference>
<keyword evidence="4" id="KW-1185">Reference proteome</keyword>
<feature type="compositionally biased region" description="Polar residues" evidence="1">
    <location>
        <begin position="709"/>
        <end position="721"/>
    </location>
</feature>
<feature type="compositionally biased region" description="Basic and acidic residues" evidence="1">
    <location>
        <begin position="1062"/>
        <end position="1093"/>
    </location>
</feature>
<feature type="region of interest" description="Disordered" evidence="1">
    <location>
        <begin position="89"/>
        <end position="267"/>
    </location>
</feature>
<dbReference type="EMBL" id="KQ085917">
    <property type="protein sequence ID" value="KLO16360.1"/>
    <property type="molecule type" value="Genomic_DNA"/>
</dbReference>
<name>A0A0H2RWD2_9AGAM</name>
<feature type="compositionally biased region" description="Acidic residues" evidence="1">
    <location>
        <begin position="395"/>
        <end position="406"/>
    </location>
</feature>
<protein>
    <recommendedName>
        <fullName evidence="2">DNA replication checkpoint mediator MRC1 domain-containing protein</fullName>
    </recommendedName>
</protein>
<dbReference type="InParanoid" id="A0A0H2RWD2"/>
<feature type="compositionally biased region" description="Acidic residues" evidence="1">
    <location>
        <begin position="1179"/>
        <end position="1189"/>
    </location>
</feature>
<dbReference type="Proteomes" id="UP000053477">
    <property type="component" value="Unassembled WGS sequence"/>
</dbReference>
<feature type="domain" description="DNA replication checkpoint mediator MRC1" evidence="2">
    <location>
        <begin position="1012"/>
        <end position="1157"/>
    </location>
</feature>
<evidence type="ECO:0000313" key="4">
    <source>
        <dbReference type="Proteomes" id="UP000053477"/>
    </source>
</evidence>
<feature type="compositionally biased region" description="Low complexity" evidence="1">
    <location>
        <begin position="1307"/>
        <end position="1316"/>
    </location>
</feature>
<feature type="compositionally biased region" description="Basic and acidic residues" evidence="1">
    <location>
        <begin position="51"/>
        <end position="63"/>
    </location>
</feature>
<gene>
    <name evidence="3" type="ORF">SCHPADRAFT_901592</name>
</gene>
<feature type="compositionally biased region" description="Basic and acidic residues" evidence="1">
    <location>
        <begin position="516"/>
        <end position="528"/>
    </location>
</feature>
<organism evidence="3 4">
    <name type="scientific">Schizopora paradoxa</name>
    <dbReference type="NCBI Taxonomy" id="27342"/>
    <lineage>
        <taxon>Eukaryota</taxon>
        <taxon>Fungi</taxon>
        <taxon>Dikarya</taxon>
        <taxon>Basidiomycota</taxon>
        <taxon>Agaricomycotina</taxon>
        <taxon>Agaricomycetes</taxon>
        <taxon>Hymenochaetales</taxon>
        <taxon>Schizoporaceae</taxon>
        <taxon>Schizopora</taxon>
    </lineage>
</organism>
<feature type="region of interest" description="Disordered" evidence="1">
    <location>
        <begin position="1179"/>
        <end position="1198"/>
    </location>
</feature>
<feature type="compositionally biased region" description="Polar residues" evidence="1">
    <location>
        <begin position="29"/>
        <end position="49"/>
    </location>
</feature>
<feature type="compositionally biased region" description="Low complexity" evidence="1">
    <location>
        <begin position="135"/>
        <end position="149"/>
    </location>
</feature>
<feature type="compositionally biased region" description="Acidic residues" evidence="1">
    <location>
        <begin position="1044"/>
        <end position="1055"/>
    </location>
</feature>
<dbReference type="InterPro" id="IPR018564">
    <property type="entry name" value="Repl_chkpnt_MRC1_dom"/>
</dbReference>
<feature type="compositionally biased region" description="Polar residues" evidence="1">
    <location>
        <begin position="379"/>
        <end position="394"/>
    </location>
</feature>
<feature type="compositionally biased region" description="Acidic residues" evidence="1">
    <location>
        <begin position="529"/>
        <end position="546"/>
    </location>
</feature>
<feature type="compositionally biased region" description="Low complexity" evidence="1">
    <location>
        <begin position="806"/>
        <end position="829"/>
    </location>
</feature>
<dbReference type="Pfam" id="PF09444">
    <property type="entry name" value="MRC1"/>
    <property type="match status" value="1"/>
</dbReference>
<feature type="region of interest" description="Disordered" evidence="1">
    <location>
        <begin position="709"/>
        <end position="844"/>
    </location>
</feature>
<proteinExistence type="predicted"/>
<feature type="region of interest" description="Disordered" evidence="1">
    <location>
        <begin position="1"/>
        <end position="77"/>
    </location>
</feature>
<evidence type="ECO:0000256" key="1">
    <source>
        <dbReference type="SAM" id="MobiDB-lite"/>
    </source>
</evidence>
<feature type="compositionally biased region" description="Polar residues" evidence="1">
    <location>
        <begin position="952"/>
        <end position="965"/>
    </location>
</feature>
<feature type="region of interest" description="Disordered" evidence="1">
    <location>
        <begin position="952"/>
        <end position="1133"/>
    </location>
</feature>
<feature type="compositionally biased region" description="Polar residues" evidence="1">
    <location>
        <begin position="296"/>
        <end position="314"/>
    </location>
</feature>
<feature type="region of interest" description="Disordered" evidence="1">
    <location>
        <begin position="288"/>
        <end position="436"/>
    </location>
</feature>
<feature type="region of interest" description="Disordered" evidence="1">
    <location>
        <begin position="640"/>
        <end position="663"/>
    </location>
</feature>
<feature type="compositionally biased region" description="Acidic residues" evidence="1">
    <location>
        <begin position="1023"/>
        <end position="1033"/>
    </location>
</feature>
<evidence type="ECO:0000259" key="2">
    <source>
        <dbReference type="Pfam" id="PF09444"/>
    </source>
</evidence>
<feature type="region of interest" description="Disordered" evidence="1">
    <location>
        <begin position="1206"/>
        <end position="1333"/>
    </location>
</feature>
<feature type="compositionally biased region" description="Polar residues" evidence="1">
    <location>
        <begin position="108"/>
        <end position="127"/>
    </location>
</feature>
<feature type="compositionally biased region" description="Polar residues" evidence="1">
    <location>
        <begin position="189"/>
        <end position="198"/>
    </location>
</feature>
<feature type="compositionally biased region" description="Basic and acidic residues" evidence="1">
    <location>
        <begin position="1234"/>
        <end position="1246"/>
    </location>
</feature>
<feature type="region of interest" description="Disordered" evidence="1">
    <location>
        <begin position="474"/>
        <end position="625"/>
    </location>
</feature>
<sequence>MDDPTSISREPSPRVVKVKRTYGRKKDASTISDETAPSTTIARDSSSTLEKIGDATSDHEATRDSSSSPAPVENFGWKEKLKNLDKLFADDDDDSAKSPVKNLVKDAPTSSTPANEDDSFTTANSSLFDAPPFQPSSQTTPDSSPMPQQSKRKAKPTSILTSDDDDALSSLSSPKATGSSSRIRRKTSESPNSGQENETIPVVKLTRASESPVTEKDELQEPGPSKQRKKRGSETTEKVSKIKKPTKKDELESRKAHARMMAEQKATVRKVTQTLDLDNFLGKLRKDEGTLHAKSQPLQRQPSSDPIQQFSSPARKSLIAPLPKAKPLHSQPSFPKALEDSDEELLDVKDILQHDKAQKSEVETKEQRRKSLAMAKQKLLQQNARKLANANQSDCESDDDLEFVEDESNKKVKQKGLESKVRELHGMRPGRKSMPVEIGETQVLKAAAQPHFSGRPTKDSARVDHRHLLTMMRNKGMKQSERITKGKEEEWVERGGHLKQKTVAPVQGNVLAALVERLKKPNEGKMDGDLGEGTDEGSDEDWDPENEGSGSEAPLSGEEKENAPVEQAEDVQMHNDPENDDEENVNPNQKVGRRPLHRQSGRAVISDEEDGSPSLRPTKILVPDTSMVLDSPNILEQHRARRASISSFDDASFDENDNKENDMSLMFDQGEDKENLAVPRLHSPGSRALSNSQNRNVFDLADGMRQRLSMSPLSAGPSSASKRVRNPLQPRSFADDMDEEFPPLSATVVGSDSPVRPNHSSASSSPKPLQPAFGEGLGGFTQLFNDEDGANDENMPPPKSVLKPAFSFSSISSGGSQPQPLQFGGPLSLSTAPSQKRTFGGLKPFGDDTNELSLTLDTKLQPALEVNTQIRRKADAIFEKEQIFVLEEAVKKPEEKDVLYVTENGLLTQTRPDVSTPVVYRNVNATPNALAAPGSAGTLPPSTQRLPLSTLSFSSDLMSPTQPSRLSRLRKGSRPPGSPTQDNNKSGSPSRDAFSLMLEAQAKQQKRKEEAKKMKKSVFVEGEAQESDEDEEFGFGKKKGSKSDEEDSDDEDENAVIENLVDDTKKEDTREDLVFEKVQEQREHDDQELEKYHMNAIEGKFRGKRRGGRVGLNSDSESDDDDDEARRIRKRMNKKRRVAGDTLVALGKDEKSEAFVRGYEEDLEDDAMNDFAHLAEDEMEVDENDENQEPVETVDASEIQAQLRLAAKSKKGKGKERFDPENVDWAEQADWSDGDEKHVKDIEMPRKSAKGPRQQVPGQDAEMTLFTKQGEWDNQQLENWRKEQSNRNFGTGSARGAVTGTGHGKKNTAASSSKTSRIGPAVSKGQEVEKRSIAKAASALAIVSSKQSRFESE</sequence>
<feature type="compositionally biased region" description="Polar residues" evidence="1">
    <location>
        <begin position="979"/>
        <end position="989"/>
    </location>
</feature>